<dbReference type="EMBL" id="VMTX01000008">
    <property type="protein sequence ID" value="TVU83633.1"/>
    <property type="molecule type" value="Genomic_DNA"/>
</dbReference>
<sequence>MIGPSDNFYEQSFIKRPLPRTIDAQELITRLLNENAFLKKQRPSFSVGEGIDRVGLSDLRNKEEYCFVRQFSRENLEGTLPRRRHLVLANEYSSAEKQYANGFIHRRVKLYQEAGFDVDVVAFGKRVKPDVYIYDGVPVLSGYVNELIGILSSYEYASVSVHFMNSEMWHVLKKALPEDVPLAVFVHGYEVRNWSRLPYGIRDPKVLNGRIEKSLRNEDLWKELTDPKSKVDKFFFVSEWWRTAAGEDLGIRFDETRSAIVHNVIDGNIFDYQEKGADQRYKLLWVRSAHAYNYGADIAASLVRSLKETTYWDKLQITIVGDGEYFSEFDEFREEPNVRVNRGFVSQKEIADLHKEHGLFLVPSRFDTQGVSRDEAMSSGLVPITNPVTAIPEFVDDSCAIQFEESNIPDAIEKIVALFESPERFLAMSRNAAQRVRAQSGPSNTVAKEMEVLLGKDSMGL</sequence>
<evidence type="ECO:0000256" key="1">
    <source>
        <dbReference type="ARBA" id="ARBA00022679"/>
    </source>
</evidence>
<dbReference type="CDD" id="cd03801">
    <property type="entry name" value="GT4_PimA-like"/>
    <property type="match status" value="1"/>
</dbReference>
<protein>
    <submittedName>
        <fullName evidence="2">Glycosyltransferase family 4 protein</fullName>
    </submittedName>
</protein>
<dbReference type="Proteomes" id="UP000320648">
    <property type="component" value="Unassembled WGS sequence"/>
</dbReference>
<keyword evidence="1 2" id="KW-0808">Transferase</keyword>
<dbReference type="Pfam" id="PF13692">
    <property type="entry name" value="Glyco_trans_1_4"/>
    <property type="match status" value="1"/>
</dbReference>
<evidence type="ECO:0000313" key="3">
    <source>
        <dbReference type="Proteomes" id="UP000320648"/>
    </source>
</evidence>
<comment type="caution">
    <text evidence="2">The sequence shown here is derived from an EMBL/GenBank/DDBJ whole genome shotgun (WGS) entry which is preliminary data.</text>
</comment>
<gene>
    <name evidence="2" type="ORF">FQN05_06660</name>
</gene>
<dbReference type="Gene3D" id="3.40.50.2000">
    <property type="entry name" value="Glycogen Phosphorylase B"/>
    <property type="match status" value="2"/>
</dbReference>
<dbReference type="AlphaFoldDB" id="A0A558IQD9"/>
<accession>A0A558IQD9</accession>
<evidence type="ECO:0000313" key="2">
    <source>
        <dbReference type="EMBL" id="TVU83633.1"/>
    </source>
</evidence>
<dbReference type="GO" id="GO:0009103">
    <property type="term" value="P:lipopolysaccharide biosynthetic process"/>
    <property type="evidence" value="ECO:0007669"/>
    <property type="project" value="TreeGrafter"/>
</dbReference>
<dbReference type="PANTHER" id="PTHR46401:SF2">
    <property type="entry name" value="GLYCOSYLTRANSFERASE WBBK-RELATED"/>
    <property type="match status" value="1"/>
</dbReference>
<proteinExistence type="predicted"/>
<organism evidence="2 3">
    <name type="scientific">Corynebacterium aurimucosum</name>
    <dbReference type="NCBI Taxonomy" id="169292"/>
    <lineage>
        <taxon>Bacteria</taxon>
        <taxon>Bacillati</taxon>
        <taxon>Actinomycetota</taxon>
        <taxon>Actinomycetes</taxon>
        <taxon>Mycobacteriales</taxon>
        <taxon>Corynebacteriaceae</taxon>
        <taxon>Corynebacterium</taxon>
    </lineage>
</organism>
<dbReference type="GO" id="GO:0016757">
    <property type="term" value="F:glycosyltransferase activity"/>
    <property type="evidence" value="ECO:0007669"/>
    <property type="project" value="InterPro"/>
</dbReference>
<dbReference type="PANTHER" id="PTHR46401">
    <property type="entry name" value="GLYCOSYLTRANSFERASE WBBK-RELATED"/>
    <property type="match status" value="1"/>
</dbReference>
<name>A0A558IQD9_9CORY</name>
<reference evidence="2 3" key="1">
    <citation type="submission" date="2019-07" db="EMBL/GenBank/DDBJ databases">
        <title>Draft genome of C. aurimucosum strain 15-4290.</title>
        <authorList>
            <person name="Pacheco L.G.C."/>
            <person name="Aguiar E.R.G.R."/>
            <person name="Navas J."/>
            <person name="Santos C.S."/>
            <person name="Rocha D.J.P.G."/>
        </authorList>
    </citation>
    <scope>NUCLEOTIDE SEQUENCE [LARGE SCALE GENOMIC DNA]</scope>
    <source>
        <strain evidence="2 3">15-4290</strain>
    </source>
</reference>
<dbReference type="SUPFAM" id="SSF53756">
    <property type="entry name" value="UDP-Glycosyltransferase/glycogen phosphorylase"/>
    <property type="match status" value="1"/>
</dbReference>